<reference evidence="3" key="1">
    <citation type="submission" date="2023-06" db="EMBL/GenBank/DDBJ databases">
        <authorList>
            <person name="Kurt Z."/>
        </authorList>
    </citation>
    <scope>NUCLEOTIDE SEQUENCE</scope>
</reference>
<dbReference type="Proteomes" id="UP001642409">
    <property type="component" value="Unassembled WGS sequence"/>
</dbReference>
<dbReference type="AlphaFoldDB" id="A0AA86TFX2"/>
<dbReference type="InterPro" id="IPR001173">
    <property type="entry name" value="Glyco_trans_2-like"/>
</dbReference>
<reference evidence="4 5" key="2">
    <citation type="submission" date="2024-07" db="EMBL/GenBank/DDBJ databases">
        <authorList>
            <person name="Akdeniz Z."/>
        </authorList>
    </citation>
    <scope>NUCLEOTIDE SEQUENCE [LARGE SCALE GENOMIC DNA]</scope>
</reference>
<feature type="domain" description="Glycosyltransferase 2-like" evidence="2">
    <location>
        <begin position="13"/>
        <end position="142"/>
    </location>
</feature>
<dbReference type="EMBL" id="CAXDID020000242">
    <property type="protein sequence ID" value="CAL6062960.1"/>
    <property type="molecule type" value="Genomic_DNA"/>
</dbReference>
<protein>
    <submittedName>
        <fullName evidence="3">Glycosyl transferase family 2 protein</fullName>
    </submittedName>
    <submittedName>
        <fullName evidence="4">Glycosyl_transferase family 2 protein</fullName>
    </submittedName>
</protein>
<dbReference type="PANTHER" id="PTHR22916:SF3">
    <property type="entry name" value="UDP-GLCNAC:BETAGAL BETA-1,3-N-ACETYLGLUCOSAMINYLTRANSFERASE-LIKE PROTEIN 1"/>
    <property type="match status" value="1"/>
</dbReference>
<dbReference type="SUPFAM" id="SSF53448">
    <property type="entry name" value="Nucleotide-diphospho-sugar transferases"/>
    <property type="match status" value="1"/>
</dbReference>
<comment type="function">
    <text evidence="1">Dolichyl-phosphate beta-glucosyltransferase involved in the glycosylation of glycoproteins through the synthesis of dolichyl beta-D-glucosyl phosphate which serves as a sugar donor for transfer of three glucose residues to the Man-9-GlcNAc-2-PP-dolichol precursor to N-glycans.</text>
</comment>
<gene>
    <name evidence="3" type="ORF">HINF_LOCUS3856</name>
    <name evidence="4" type="ORF">HINF_LOCUS50525</name>
</gene>
<keyword evidence="5" id="KW-1185">Reference proteome</keyword>
<proteinExistence type="predicted"/>
<dbReference type="Gene3D" id="3.90.550.10">
    <property type="entry name" value="Spore Coat Polysaccharide Biosynthesis Protein SpsA, Chain A"/>
    <property type="match status" value="1"/>
</dbReference>
<accession>A0AA86TFX2</accession>
<dbReference type="EMBL" id="CATOUU010000094">
    <property type="protein sequence ID" value="CAI9916211.1"/>
    <property type="molecule type" value="Genomic_DNA"/>
</dbReference>
<evidence type="ECO:0000313" key="4">
    <source>
        <dbReference type="EMBL" id="CAL6062960.1"/>
    </source>
</evidence>
<dbReference type="CDD" id="cd00761">
    <property type="entry name" value="Glyco_tranf_GTA_type"/>
    <property type="match status" value="1"/>
</dbReference>
<evidence type="ECO:0000259" key="2">
    <source>
        <dbReference type="Pfam" id="PF00535"/>
    </source>
</evidence>
<evidence type="ECO:0000313" key="3">
    <source>
        <dbReference type="EMBL" id="CAI9916211.1"/>
    </source>
</evidence>
<dbReference type="GO" id="GO:0016758">
    <property type="term" value="F:hexosyltransferase activity"/>
    <property type="evidence" value="ECO:0007669"/>
    <property type="project" value="UniProtKB-ARBA"/>
</dbReference>
<organism evidence="3">
    <name type="scientific">Hexamita inflata</name>
    <dbReference type="NCBI Taxonomy" id="28002"/>
    <lineage>
        <taxon>Eukaryota</taxon>
        <taxon>Metamonada</taxon>
        <taxon>Diplomonadida</taxon>
        <taxon>Hexamitidae</taxon>
        <taxon>Hexamitinae</taxon>
        <taxon>Hexamita</taxon>
    </lineage>
</organism>
<evidence type="ECO:0000256" key="1">
    <source>
        <dbReference type="ARBA" id="ARBA00003301"/>
    </source>
</evidence>
<sequence length="340" mass="38990">MILVYVLANPLISVIIPLYNEPELVQRAILSVQEQSLKDVEIIVVDDCSTNVTAPSVVEAMRKQDPRISLYLLKENSGPFFARIVGIHKSTGSYLMFLDADDYYNDQNILQTAYDTAITTKADLVHFREQVRDVTGFNPFVWANPVVNSSQNALYGVKQWALNGQGTALHGKLIQRDVVLKGMSKIQEFMGDFFKFKLYYSEDILMMLGIYLYAEKYEPIEDIGYTYNIYESSLSITSQVEFEKVAKRAESTIYALQIVKQMLADTGKDLQRHIRFQIAKLSKNTINKAKVINEDQKAEICKMFLESGLLNAKYIKETINEECMFLFDEYRNVMNQPSYD</sequence>
<dbReference type="Pfam" id="PF00535">
    <property type="entry name" value="Glycos_transf_2"/>
    <property type="match status" value="1"/>
</dbReference>
<name>A0AA86TFX2_9EUKA</name>
<comment type="caution">
    <text evidence="3">The sequence shown here is derived from an EMBL/GenBank/DDBJ whole genome shotgun (WGS) entry which is preliminary data.</text>
</comment>
<dbReference type="InterPro" id="IPR029044">
    <property type="entry name" value="Nucleotide-diphossugar_trans"/>
</dbReference>
<keyword evidence="3" id="KW-0808">Transferase</keyword>
<evidence type="ECO:0000313" key="5">
    <source>
        <dbReference type="Proteomes" id="UP001642409"/>
    </source>
</evidence>
<dbReference type="PANTHER" id="PTHR22916">
    <property type="entry name" value="GLYCOSYLTRANSFERASE"/>
    <property type="match status" value="1"/>
</dbReference>